<dbReference type="EMBL" id="MFKU01000006">
    <property type="protein sequence ID" value="OGG48898.1"/>
    <property type="molecule type" value="Genomic_DNA"/>
</dbReference>
<reference evidence="2 3" key="1">
    <citation type="journal article" date="2016" name="Nat. Commun.">
        <title>Thousands of microbial genomes shed light on interconnected biogeochemical processes in an aquifer system.</title>
        <authorList>
            <person name="Anantharaman K."/>
            <person name="Brown C.T."/>
            <person name="Hug L.A."/>
            <person name="Sharon I."/>
            <person name="Castelle C.J."/>
            <person name="Probst A.J."/>
            <person name="Thomas B.C."/>
            <person name="Singh A."/>
            <person name="Wilkins M.J."/>
            <person name="Karaoz U."/>
            <person name="Brodie E.L."/>
            <person name="Williams K.H."/>
            <person name="Hubbard S.S."/>
            <person name="Banfield J.F."/>
        </authorList>
    </citation>
    <scope>NUCLEOTIDE SEQUENCE [LARGE SCALE GENOMIC DNA]</scope>
</reference>
<name>A0A1F6CIE7_9BACT</name>
<dbReference type="PANTHER" id="PTHR21028">
    <property type="entry name" value="SI:CH211-156B7.4"/>
    <property type="match status" value="1"/>
</dbReference>
<dbReference type="SUPFAM" id="SSF55154">
    <property type="entry name" value="CYTH-like phosphatases"/>
    <property type="match status" value="1"/>
</dbReference>
<dbReference type="Pfam" id="PF01928">
    <property type="entry name" value="CYTH"/>
    <property type="match status" value="1"/>
</dbReference>
<dbReference type="PROSITE" id="PS51707">
    <property type="entry name" value="CYTH"/>
    <property type="match status" value="1"/>
</dbReference>
<dbReference type="STRING" id="1798481.A2678_02395"/>
<dbReference type="InterPro" id="IPR008173">
    <property type="entry name" value="Adenylyl_cyclase_CyaB"/>
</dbReference>
<dbReference type="Proteomes" id="UP000178815">
    <property type="component" value="Unassembled WGS sequence"/>
</dbReference>
<comment type="caution">
    <text evidence="2">The sequence shown here is derived from an EMBL/GenBank/DDBJ whole genome shotgun (WGS) entry which is preliminary data.</text>
</comment>
<dbReference type="InterPro" id="IPR033469">
    <property type="entry name" value="CYTH-like_dom_sf"/>
</dbReference>
<sequence length="192" mass="22812">MKREVEILVEIHEKKKKALQKLHELKFLGNKKTLDTYYYDPKRNELKPDPSGQLKQCLRIRDKDGESSIAYKVDRFDKKGVWLYSDEYETKVDDYKKIDEIFKKLGFKELIRIKNIKSTFTSKSYEIVLEDVKGLGLFMEVERHHVRRTENVSNVKKEILNWIQSLGIKVSLELTMGKPELMLRKKNKKDTD</sequence>
<accession>A0A1F6CIE7</accession>
<evidence type="ECO:0000313" key="2">
    <source>
        <dbReference type="EMBL" id="OGG48898.1"/>
    </source>
</evidence>
<dbReference type="Gene3D" id="2.40.320.10">
    <property type="entry name" value="Hypothetical Protein Pfu-838710-001"/>
    <property type="match status" value="1"/>
</dbReference>
<dbReference type="NCBIfam" id="TIGR00318">
    <property type="entry name" value="cyaB"/>
    <property type="match status" value="1"/>
</dbReference>
<protein>
    <recommendedName>
        <fullName evidence="1">CYTH domain-containing protein</fullName>
    </recommendedName>
</protein>
<dbReference type="InterPro" id="IPR023577">
    <property type="entry name" value="CYTH_domain"/>
</dbReference>
<dbReference type="PANTHER" id="PTHR21028:SF2">
    <property type="entry name" value="CYTH DOMAIN-CONTAINING PROTEIN"/>
    <property type="match status" value="1"/>
</dbReference>
<evidence type="ECO:0000259" key="1">
    <source>
        <dbReference type="PROSITE" id="PS51707"/>
    </source>
</evidence>
<dbReference type="AlphaFoldDB" id="A0A1F6CIE7"/>
<evidence type="ECO:0000313" key="3">
    <source>
        <dbReference type="Proteomes" id="UP000178815"/>
    </source>
</evidence>
<dbReference type="CDD" id="cd07890">
    <property type="entry name" value="CYTH-like_AC_IV-like"/>
    <property type="match status" value="1"/>
</dbReference>
<gene>
    <name evidence="2" type="ORF">A2678_02395</name>
</gene>
<feature type="domain" description="CYTH" evidence="1">
    <location>
        <begin position="1"/>
        <end position="184"/>
    </location>
</feature>
<proteinExistence type="predicted"/>
<organism evidence="2 3">
    <name type="scientific">Candidatus Kaiserbacteria bacterium RIFCSPHIGHO2_01_FULL_53_31</name>
    <dbReference type="NCBI Taxonomy" id="1798481"/>
    <lineage>
        <taxon>Bacteria</taxon>
        <taxon>Candidatus Kaiseribacteriota</taxon>
    </lineage>
</organism>